<evidence type="ECO:0000256" key="2">
    <source>
        <dbReference type="SAM" id="SignalP"/>
    </source>
</evidence>
<comment type="caution">
    <text evidence="3">The sequence shown here is derived from an EMBL/GenBank/DDBJ whole genome shotgun (WGS) entry which is preliminary data.</text>
</comment>
<dbReference type="RefSeq" id="XP_049131311.1">
    <property type="nucleotide sequence ID" value="XM_049275354.1"/>
</dbReference>
<feature type="chain" id="PRO_5041301106" description="Hypersensitive response-inducing protein" evidence="2">
    <location>
        <begin position="16"/>
        <end position="130"/>
    </location>
</feature>
<evidence type="ECO:0000313" key="3">
    <source>
        <dbReference type="EMBL" id="GKT48961.1"/>
    </source>
</evidence>
<accession>A0AA37UJW5</accession>
<keyword evidence="2" id="KW-0732">Signal</keyword>
<dbReference type="Proteomes" id="UP001055115">
    <property type="component" value="Unassembled WGS sequence"/>
</dbReference>
<feature type="region of interest" description="Disordered" evidence="1">
    <location>
        <begin position="86"/>
        <end position="107"/>
    </location>
</feature>
<dbReference type="AlphaFoldDB" id="A0AA37UJW5"/>
<sequence length="130" mass="13448">MKFAAVLSSATVAAAAAISKRDVTFSVSDFGASCIPHSTQCSIGFTVIQPGTMETTGVECKTLVTGNTDGTIPDVKDASCTNSSRTFDLPVSPHSNQTGSHLLPSSDFKISNEPNAVVESYTGPGAFDLE</sequence>
<dbReference type="GeneID" id="73329944"/>
<organism evidence="3 4">
    <name type="scientific">Colletotrichum spaethianum</name>
    <dbReference type="NCBI Taxonomy" id="700344"/>
    <lineage>
        <taxon>Eukaryota</taxon>
        <taxon>Fungi</taxon>
        <taxon>Dikarya</taxon>
        <taxon>Ascomycota</taxon>
        <taxon>Pezizomycotina</taxon>
        <taxon>Sordariomycetes</taxon>
        <taxon>Hypocreomycetidae</taxon>
        <taxon>Glomerellales</taxon>
        <taxon>Glomerellaceae</taxon>
        <taxon>Colletotrichum</taxon>
        <taxon>Colletotrichum spaethianum species complex</taxon>
    </lineage>
</organism>
<gene>
    <name evidence="3" type="ORF">ColSpa_09142</name>
</gene>
<name>A0AA37UJW5_9PEZI</name>
<reference evidence="3 4" key="1">
    <citation type="submission" date="2022-03" db="EMBL/GenBank/DDBJ databases">
        <title>Genome data of Colletotrichum spp.</title>
        <authorList>
            <person name="Utami Y.D."/>
            <person name="Hiruma K."/>
        </authorList>
    </citation>
    <scope>NUCLEOTIDE SEQUENCE [LARGE SCALE GENOMIC DNA]</scope>
    <source>
        <strain evidence="3 4">MAFF 239500</strain>
    </source>
</reference>
<keyword evidence="4" id="KW-1185">Reference proteome</keyword>
<feature type="signal peptide" evidence="2">
    <location>
        <begin position="1"/>
        <end position="15"/>
    </location>
</feature>
<evidence type="ECO:0008006" key="5">
    <source>
        <dbReference type="Google" id="ProtNLM"/>
    </source>
</evidence>
<evidence type="ECO:0000313" key="4">
    <source>
        <dbReference type="Proteomes" id="UP001055115"/>
    </source>
</evidence>
<proteinExistence type="predicted"/>
<evidence type="ECO:0000256" key="1">
    <source>
        <dbReference type="SAM" id="MobiDB-lite"/>
    </source>
</evidence>
<dbReference type="EMBL" id="BQXU01000026">
    <property type="protein sequence ID" value="GKT48961.1"/>
    <property type="molecule type" value="Genomic_DNA"/>
</dbReference>
<protein>
    <recommendedName>
        <fullName evidence="5">Hypersensitive response-inducing protein</fullName>
    </recommendedName>
</protein>